<evidence type="ECO:0000256" key="1">
    <source>
        <dbReference type="ARBA" id="ARBA00001231"/>
    </source>
</evidence>
<evidence type="ECO:0000256" key="2">
    <source>
        <dbReference type="ARBA" id="ARBA00006285"/>
    </source>
</evidence>
<evidence type="ECO:0000313" key="9">
    <source>
        <dbReference type="EMBL" id="RWU05081.1"/>
    </source>
</evidence>
<evidence type="ECO:0000256" key="4">
    <source>
        <dbReference type="ARBA" id="ARBA00022801"/>
    </source>
</evidence>
<evidence type="ECO:0000259" key="8">
    <source>
        <dbReference type="Pfam" id="PF02838"/>
    </source>
</evidence>
<keyword evidence="5" id="KW-0326">Glycosidase</keyword>
<sequence length="539" mass="62645">MQNNIRRSFFILLLLSLAFLTKAQKIIPIIPKPHTYQKQSGSFKLSKTTSVINTPASAKVAWYFKSEVLRHTGISLATTTQHTSTITFSILPEKKMTNNTYKLVMLDNKINIEAASDEGLFMGAVSLLQLIRQTPIVAKHIDLPNWNIADKPQFEWRGFMLDESRHFFGVEKVKQLLDWMAFYKLNRFHWHLTDEPGWRIEIKKYPLLTLIGGIGNFVEENAPTKYYTQEQIKEIVAYAAERFITIIPEIDMPGHATAANRAYPQHSGGGSEKHPEFTFHPGKESTYQYLSNILREVNTLFPSGLIHIGGDEVSFGNQNWNSFPEVKQLMQKEKLNDLKDVERYFIKRMSDTLTSINSKTLAWDEVVDFKLRKDSTIIFWWRHDQPQQLNQAISNGHQVVVCPRLPFYYDFVQDSTHNYGRKWEGKFNTLKSIYNYSLPAISSHNSHQILGVQANLWTETVENTNRLDYLVFPRMTALAEVAWNSPSNRTDFDGFMQRLKYQLPLYDEAGLYYYNPFKPYNNPEPVKIKKRKLRFNTEN</sequence>
<dbReference type="AlphaFoldDB" id="A0A3S3PXY8"/>
<dbReference type="InterPro" id="IPR029018">
    <property type="entry name" value="Hex-like_dom2"/>
</dbReference>
<dbReference type="Pfam" id="PF02838">
    <property type="entry name" value="Glyco_hydro_20b"/>
    <property type="match status" value="1"/>
</dbReference>
<evidence type="ECO:0000256" key="3">
    <source>
        <dbReference type="ARBA" id="ARBA00012663"/>
    </source>
</evidence>
<organism evidence="9 10">
    <name type="scientific">Pedobacter chitinilyticus</name>
    <dbReference type="NCBI Taxonomy" id="2233776"/>
    <lineage>
        <taxon>Bacteria</taxon>
        <taxon>Pseudomonadati</taxon>
        <taxon>Bacteroidota</taxon>
        <taxon>Sphingobacteriia</taxon>
        <taxon>Sphingobacteriales</taxon>
        <taxon>Sphingobacteriaceae</taxon>
        <taxon>Pedobacter</taxon>
    </lineage>
</organism>
<dbReference type="Pfam" id="PF00728">
    <property type="entry name" value="Glyco_hydro_20"/>
    <property type="match status" value="1"/>
</dbReference>
<dbReference type="Gene3D" id="3.20.20.80">
    <property type="entry name" value="Glycosidases"/>
    <property type="match status" value="1"/>
</dbReference>
<protein>
    <recommendedName>
        <fullName evidence="3">beta-N-acetylhexosaminidase</fullName>
        <ecNumber evidence="3">3.2.1.52</ecNumber>
    </recommendedName>
</protein>
<evidence type="ECO:0000259" key="7">
    <source>
        <dbReference type="Pfam" id="PF00728"/>
    </source>
</evidence>
<dbReference type="EC" id="3.2.1.52" evidence="3"/>
<dbReference type="OrthoDB" id="1006965at2"/>
<dbReference type="Proteomes" id="UP000284120">
    <property type="component" value="Unassembled WGS sequence"/>
</dbReference>
<dbReference type="GO" id="GO:0016020">
    <property type="term" value="C:membrane"/>
    <property type="evidence" value="ECO:0007669"/>
    <property type="project" value="TreeGrafter"/>
</dbReference>
<comment type="catalytic activity">
    <reaction evidence="1">
        <text>Hydrolysis of terminal non-reducing N-acetyl-D-hexosamine residues in N-acetyl-beta-D-hexosaminides.</text>
        <dbReference type="EC" id="3.2.1.52"/>
    </reaction>
</comment>
<dbReference type="RefSeq" id="WP_113648827.1">
    <property type="nucleotide sequence ID" value="NZ_QMHN01000006.1"/>
</dbReference>
<dbReference type="PANTHER" id="PTHR22600:SF57">
    <property type="entry name" value="BETA-N-ACETYLHEXOSAMINIDASE"/>
    <property type="match status" value="1"/>
</dbReference>
<comment type="similarity">
    <text evidence="2">Belongs to the glycosyl hydrolase 20 family.</text>
</comment>
<dbReference type="GO" id="GO:0030203">
    <property type="term" value="P:glycosaminoglycan metabolic process"/>
    <property type="evidence" value="ECO:0007669"/>
    <property type="project" value="TreeGrafter"/>
</dbReference>
<feature type="domain" description="Glycoside hydrolase family 20 catalytic" evidence="7">
    <location>
        <begin position="154"/>
        <end position="485"/>
    </location>
</feature>
<evidence type="ECO:0000256" key="6">
    <source>
        <dbReference type="PIRSR" id="PIRSR625705-1"/>
    </source>
</evidence>
<comment type="caution">
    <text evidence="9">The sequence shown here is derived from an EMBL/GenBank/DDBJ whole genome shotgun (WGS) entry which is preliminary data.</text>
</comment>
<dbReference type="InterPro" id="IPR025705">
    <property type="entry name" value="Beta_hexosaminidase_sua/sub"/>
</dbReference>
<name>A0A3S3PXY8_9SPHI</name>
<dbReference type="InterPro" id="IPR015882">
    <property type="entry name" value="HEX_bac_N"/>
</dbReference>
<dbReference type="SUPFAM" id="SSF51445">
    <property type="entry name" value="(Trans)glycosidases"/>
    <property type="match status" value="1"/>
</dbReference>
<evidence type="ECO:0000256" key="5">
    <source>
        <dbReference type="ARBA" id="ARBA00023295"/>
    </source>
</evidence>
<dbReference type="CDD" id="cd06563">
    <property type="entry name" value="GH20_chitobiase-like"/>
    <property type="match status" value="1"/>
</dbReference>
<dbReference type="GO" id="GO:0005975">
    <property type="term" value="P:carbohydrate metabolic process"/>
    <property type="evidence" value="ECO:0007669"/>
    <property type="project" value="InterPro"/>
</dbReference>
<accession>A0A3S3PXY8</accession>
<reference evidence="9 10" key="1">
    <citation type="submission" date="2018-06" db="EMBL/GenBank/DDBJ databases">
        <title>Pedobacter endophyticus sp. nov., an endophytic bacterium isolated from a leaf of Triticum aestivum.</title>
        <authorList>
            <person name="Zhang L."/>
        </authorList>
    </citation>
    <scope>NUCLEOTIDE SEQUENCE [LARGE SCALE GENOMIC DNA]</scope>
    <source>
        <strain evidence="9 10">CM134L-2</strain>
    </source>
</reference>
<dbReference type="Gene3D" id="3.30.379.10">
    <property type="entry name" value="Chitobiase/beta-hexosaminidase domain 2-like"/>
    <property type="match status" value="1"/>
</dbReference>
<gene>
    <name evidence="9" type="ORF">DPV69_18135</name>
</gene>
<dbReference type="GO" id="GO:0004563">
    <property type="term" value="F:beta-N-acetylhexosaminidase activity"/>
    <property type="evidence" value="ECO:0007669"/>
    <property type="project" value="UniProtKB-EC"/>
</dbReference>
<dbReference type="EMBL" id="SAYW01000006">
    <property type="protein sequence ID" value="RWU05081.1"/>
    <property type="molecule type" value="Genomic_DNA"/>
</dbReference>
<proteinExistence type="inferred from homology"/>
<dbReference type="InterPro" id="IPR015883">
    <property type="entry name" value="Glyco_hydro_20_cat"/>
</dbReference>
<dbReference type="PANTHER" id="PTHR22600">
    <property type="entry name" value="BETA-HEXOSAMINIDASE"/>
    <property type="match status" value="1"/>
</dbReference>
<keyword evidence="10" id="KW-1185">Reference proteome</keyword>
<feature type="domain" description="Beta-hexosaminidase bacterial type N-terminal" evidence="8">
    <location>
        <begin position="28"/>
        <end position="150"/>
    </location>
</feature>
<evidence type="ECO:0000313" key="10">
    <source>
        <dbReference type="Proteomes" id="UP000284120"/>
    </source>
</evidence>
<feature type="active site" description="Proton donor" evidence="6">
    <location>
        <position position="312"/>
    </location>
</feature>
<dbReference type="PRINTS" id="PR00738">
    <property type="entry name" value="GLHYDRLASE20"/>
</dbReference>
<dbReference type="InterPro" id="IPR017853">
    <property type="entry name" value="GH"/>
</dbReference>
<keyword evidence="4" id="KW-0378">Hydrolase</keyword>
<dbReference type="SUPFAM" id="SSF55545">
    <property type="entry name" value="beta-N-acetylhexosaminidase-like domain"/>
    <property type="match status" value="1"/>
</dbReference>